<keyword evidence="2" id="KW-0548">Nucleotidyltransferase</keyword>
<proteinExistence type="predicted"/>
<dbReference type="OrthoDB" id="1275217at2"/>
<dbReference type="AlphaFoldDB" id="A0A7I7XRK6"/>
<name>A0A7I7XRK6_9MYCO</name>
<reference evidence="5" key="2">
    <citation type="submission" date="2020-02" db="EMBL/GenBank/DDBJ databases">
        <authorList>
            <person name="Matsumoto Y."/>
            <person name="Motooka D."/>
            <person name="Nakamura S."/>
        </authorList>
    </citation>
    <scope>NUCLEOTIDE SEQUENCE</scope>
    <source>
        <strain evidence="5">JCM 13671</strain>
    </source>
</reference>
<gene>
    <name evidence="5" type="primary">mdcG</name>
    <name evidence="5" type="ORF">MCNF_04840</name>
</gene>
<keyword evidence="1" id="KW-0808">Transferase</keyword>
<dbReference type="InterPro" id="IPR049180">
    <property type="entry name" value="MdcG_C"/>
</dbReference>
<evidence type="ECO:0000259" key="4">
    <source>
        <dbReference type="Pfam" id="PF20866"/>
    </source>
</evidence>
<dbReference type="InterPro" id="IPR048903">
    <property type="entry name" value="MdcG_N"/>
</dbReference>
<keyword evidence="6" id="KW-1185">Reference proteome</keyword>
<evidence type="ECO:0000256" key="1">
    <source>
        <dbReference type="ARBA" id="ARBA00022679"/>
    </source>
</evidence>
<sequence>MDTARPHDLLRLSGATALPADAPDWAVRALRLTPWAVVRRSPPQDGFIPVGVRGSSRSRRYATYAAADDVDAIKKPEELVHCRSGRNLPAWRALCMGRPLLESTGLAWGPTGSVGFELATGRATATPGSDLDLVVRVNELREVLPLLTALQCQLRRLPARVDCQVETGSGAVALAELVSSQTDVLVRTANGPRLVARTALS</sequence>
<reference evidence="5" key="1">
    <citation type="journal article" date="2019" name="Emerg. Microbes Infect.">
        <title>Comprehensive subspecies identification of 175 nontuberculous mycobacteria species based on 7547 genomic profiles.</title>
        <authorList>
            <person name="Matsumoto Y."/>
            <person name="Kinjo T."/>
            <person name="Motooka D."/>
            <person name="Nabeya D."/>
            <person name="Jung N."/>
            <person name="Uechi K."/>
            <person name="Horii T."/>
            <person name="Iida T."/>
            <person name="Fujita J."/>
            <person name="Nakamura S."/>
        </authorList>
    </citation>
    <scope>NUCLEOTIDE SEQUENCE [LARGE SCALE GENOMIC DNA]</scope>
    <source>
        <strain evidence="5">JCM 13671</strain>
    </source>
</reference>
<dbReference type="InterPro" id="IPR017557">
    <property type="entry name" value="Holo-ACP_synthase"/>
</dbReference>
<evidence type="ECO:0000313" key="5">
    <source>
        <dbReference type="EMBL" id="BBZ31879.1"/>
    </source>
</evidence>
<evidence type="ECO:0000256" key="2">
    <source>
        <dbReference type="ARBA" id="ARBA00022695"/>
    </source>
</evidence>
<dbReference type="Pfam" id="PF10620">
    <property type="entry name" value="MdcG"/>
    <property type="match status" value="1"/>
</dbReference>
<protein>
    <submittedName>
        <fullName evidence="5">Malonate decarboxylase holo-ACP synthase</fullName>
    </submittedName>
</protein>
<evidence type="ECO:0000313" key="6">
    <source>
        <dbReference type="Proteomes" id="UP000466931"/>
    </source>
</evidence>
<dbReference type="GO" id="GO:0016779">
    <property type="term" value="F:nucleotidyltransferase activity"/>
    <property type="evidence" value="ECO:0007669"/>
    <property type="project" value="UniProtKB-KW"/>
</dbReference>
<evidence type="ECO:0000259" key="3">
    <source>
        <dbReference type="Pfam" id="PF10620"/>
    </source>
</evidence>
<dbReference type="Proteomes" id="UP000466931">
    <property type="component" value="Chromosome"/>
</dbReference>
<feature type="domain" description="Phosphoribosyl-dephospho-CoA transferase MdcG C-terminal" evidence="3">
    <location>
        <begin position="79"/>
        <end position="197"/>
    </location>
</feature>
<dbReference type="RefSeq" id="WP_133057815.1">
    <property type="nucleotide sequence ID" value="NZ_AP022612.1"/>
</dbReference>
<dbReference type="Pfam" id="PF20866">
    <property type="entry name" value="MdcG_N"/>
    <property type="match status" value="1"/>
</dbReference>
<dbReference type="NCBIfam" id="TIGR03135">
    <property type="entry name" value="malonate_mdcG"/>
    <property type="match status" value="1"/>
</dbReference>
<feature type="domain" description="Phosphoribosyl-dephospho-CoA transferase MdcG N-terminal" evidence="4">
    <location>
        <begin position="5"/>
        <end position="76"/>
    </location>
</feature>
<organism evidence="5 6">
    <name type="scientific">Mycolicibacterium confluentis</name>
    <dbReference type="NCBI Taxonomy" id="28047"/>
    <lineage>
        <taxon>Bacteria</taxon>
        <taxon>Bacillati</taxon>
        <taxon>Actinomycetota</taxon>
        <taxon>Actinomycetes</taxon>
        <taxon>Mycobacteriales</taxon>
        <taxon>Mycobacteriaceae</taxon>
        <taxon>Mycolicibacterium</taxon>
    </lineage>
</organism>
<accession>A0A7I7XRK6</accession>
<dbReference type="EMBL" id="AP022612">
    <property type="protein sequence ID" value="BBZ31879.1"/>
    <property type="molecule type" value="Genomic_DNA"/>
</dbReference>
<dbReference type="NCBIfam" id="NF002332">
    <property type="entry name" value="PRK01293.1"/>
    <property type="match status" value="1"/>
</dbReference>